<proteinExistence type="predicted"/>
<organism evidence="1 2">
    <name type="scientific">Heterotrigona itama</name>
    <dbReference type="NCBI Taxonomy" id="395501"/>
    <lineage>
        <taxon>Eukaryota</taxon>
        <taxon>Metazoa</taxon>
        <taxon>Ecdysozoa</taxon>
        <taxon>Arthropoda</taxon>
        <taxon>Hexapoda</taxon>
        <taxon>Insecta</taxon>
        <taxon>Pterygota</taxon>
        <taxon>Neoptera</taxon>
        <taxon>Endopterygota</taxon>
        <taxon>Hymenoptera</taxon>
        <taxon>Apocrita</taxon>
        <taxon>Aculeata</taxon>
        <taxon>Apoidea</taxon>
        <taxon>Anthophila</taxon>
        <taxon>Apidae</taxon>
        <taxon>Heterotrigona</taxon>
    </lineage>
</organism>
<keyword evidence="2" id="KW-1185">Reference proteome</keyword>
<name>A0A6V7H1F5_9HYME</name>
<dbReference type="EMBL" id="CAJDYZ010005564">
    <property type="protein sequence ID" value="CAD1472573.1"/>
    <property type="molecule type" value="Genomic_DNA"/>
</dbReference>
<reference evidence="1" key="1">
    <citation type="submission" date="2020-07" db="EMBL/GenBank/DDBJ databases">
        <authorList>
            <person name="Nazaruddin N."/>
        </authorList>
    </citation>
    <scope>NUCLEOTIDE SEQUENCE</scope>
</reference>
<protein>
    <submittedName>
        <fullName evidence="1">Uncharacterized protein</fullName>
    </submittedName>
</protein>
<dbReference type="Proteomes" id="UP000752696">
    <property type="component" value="Unassembled WGS sequence"/>
</dbReference>
<gene>
    <name evidence="1" type="ORF">MHI_LOCUS306720</name>
</gene>
<sequence>GRLSGRHNTARLNFDSRAGIWGLTLVGLHQQASLPYLEIATPRSLYLGHPEGPANSCPGSPRLTTAYKTNRRLEEAETKKRREDTVSRFTGGKLYFTMKYSSSVVFNAMTTNQDGGLHENGRKKTSARSTRTRETTFGILPISESMRLRESYSPRLAESVSSHGRKNNVNSDRKLVRASLLLA</sequence>
<feature type="non-terminal residue" evidence="1">
    <location>
        <position position="1"/>
    </location>
</feature>
<comment type="caution">
    <text evidence="1">The sequence shown here is derived from an EMBL/GenBank/DDBJ whole genome shotgun (WGS) entry which is preliminary data.</text>
</comment>
<accession>A0A6V7H1F5</accession>
<dbReference type="OrthoDB" id="10419408at2759"/>
<evidence type="ECO:0000313" key="2">
    <source>
        <dbReference type="Proteomes" id="UP000752696"/>
    </source>
</evidence>
<dbReference type="AlphaFoldDB" id="A0A6V7H1F5"/>
<evidence type="ECO:0000313" key="1">
    <source>
        <dbReference type="EMBL" id="CAD1472573.1"/>
    </source>
</evidence>